<dbReference type="CDD" id="cd05233">
    <property type="entry name" value="SDR_c"/>
    <property type="match status" value="1"/>
</dbReference>
<dbReference type="EMBL" id="LLZS01000003">
    <property type="protein sequence ID" value="KUR73208.1"/>
    <property type="molecule type" value="Genomic_DNA"/>
</dbReference>
<dbReference type="SUPFAM" id="SSF51735">
    <property type="entry name" value="NAD(P)-binding Rossmann-fold domains"/>
    <property type="match status" value="1"/>
</dbReference>
<dbReference type="PANTHER" id="PTHR43669:SF3">
    <property type="entry name" value="ALCOHOL DEHYDROGENASE, PUTATIVE (AFU_ORTHOLOGUE AFUA_3G03445)-RELATED"/>
    <property type="match status" value="1"/>
</dbReference>
<evidence type="ECO:0000313" key="3">
    <source>
        <dbReference type="EMBL" id="KUR73208.1"/>
    </source>
</evidence>
<dbReference type="Gene3D" id="3.40.50.720">
    <property type="entry name" value="NAD(P)-binding Rossmann-like Domain"/>
    <property type="match status" value="1"/>
</dbReference>
<dbReference type="InterPro" id="IPR020904">
    <property type="entry name" value="Sc_DH/Rdtase_CS"/>
</dbReference>
<comment type="caution">
    <text evidence="3">The sequence shown here is derived from an EMBL/GenBank/DDBJ whole genome shotgun (WGS) entry which is preliminary data.</text>
</comment>
<proteinExistence type="inferred from homology"/>
<sequence length="254" mass="26571">MGNRLAGRIALITGASSGLGAHFARLYAGEGAAVVIGARRVDRIAALADEIKAAGGKALAVALDVTDEASIIAAYDAAEASIGVPDVVVANAGIVVPGRAIDVPAAGIRSVVDTNFTGVYLTAREGARRMIKAGSKQSEKGRVILLGSITSHMTGQGDAAYAATKLAVQHLGRQFAQEWVRQGICVNTIQPGYIRTEIDGEWFDTEGGRAQIASWPRRRLTEITALDEPMVFFASDASRQVTGSHITVDDGQSL</sequence>
<dbReference type="FunFam" id="3.40.50.720:FF:000084">
    <property type="entry name" value="Short-chain dehydrogenase reductase"/>
    <property type="match status" value="1"/>
</dbReference>
<evidence type="ECO:0000256" key="2">
    <source>
        <dbReference type="ARBA" id="ARBA00023002"/>
    </source>
</evidence>
<keyword evidence="4" id="KW-1185">Reference proteome</keyword>
<dbReference type="InterPro" id="IPR002347">
    <property type="entry name" value="SDR_fam"/>
</dbReference>
<dbReference type="RefSeq" id="WP_067907445.1">
    <property type="nucleotide sequence ID" value="NZ_KQ954244.1"/>
</dbReference>
<dbReference type="GO" id="GO:0016491">
    <property type="term" value="F:oxidoreductase activity"/>
    <property type="evidence" value="ECO:0007669"/>
    <property type="project" value="UniProtKB-KW"/>
</dbReference>
<dbReference type="Pfam" id="PF00106">
    <property type="entry name" value="adh_short"/>
    <property type="match status" value="1"/>
</dbReference>
<gene>
    <name evidence="3" type="ORF">AQZ52_06430</name>
</gene>
<dbReference type="STRING" id="1117702.AQZ52_06430"/>
<keyword evidence="2" id="KW-0560">Oxidoreductase</keyword>
<dbReference type="InterPro" id="IPR036291">
    <property type="entry name" value="NAD(P)-bd_dom_sf"/>
</dbReference>
<comment type="similarity">
    <text evidence="1">Belongs to the short-chain dehydrogenases/reductases (SDR) family.</text>
</comment>
<reference evidence="3 4" key="1">
    <citation type="submission" date="2015-10" db="EMBL/GenBank/DDBJ databases">
        <title>Draft genome sequence of Novosphingobium fuchskuhlense DSM 25065 isolated from a surface water sample of the southwest basin of Lake Grosse Fuchskuhle.</title>
        <authorList>
            <person name="Ruckert C."/>
            <person name="Winkler A."/>
            <person name="Glaeser J."/>
            <person name="Grossart H.-P."/>
            <person name="Kalinowski J."/>
            <person name="Glaeser S."/>
        </authorList>
    </citation>
    <scope>NUCLEOTIDE SEQUENCE [LARGE SCALE GENOMIC DNA]</scope>
    <source>
        <strain evidence="3 4">FNE08-7</strain>
    </source>
</reference>
<name>A0A117UYI8_9SPHN</name>
<dbReference type="PANTHER" id="PTHR43669">
    <property type="entry name" value="5-KETO-D-GLUCONATE 5-REDUCTASE"/>
    <property type="match status" value="1"/>
</dbReference>
<dbReference type="Proteomes" id="UP000058012">
    <property type="component" value="Unassembled WGS sequence"/>
</dbReference>
<evidence type="ECO:0000313" key="4">
    <source>
        <dbReference type="Proteomes" id="UP000058012"/>
    </source>
</evidence>
<dbReference type="AlphaFoldDB" id="A0A117UYI8"/>
<accession>A0A117UYI8</accession>
<dbReference type="PRINTS" id="PR00081">
    <property type="entry name" value="GDHRDH"/>
</dbReference>
<protein>
    <submittedName>
        <fullName evidence="3">Short-chain dehydrogenase</fullName>
    </submittedName>
</protein>
<dbReference type="OrthoDB" id="9796652at2"/>
<evidence type="ECO:0000256" key="1">
    <source>
        <dbReference type="ARBA" id="ARBA00006484"/>
    </source>
</evidence>
<organism evidence="3 4">
    <name type="scientific">Novosphingobium fuchskuhlense</name>
    <dbReference type="NCBI Taxonomy" id="1117702"/>
    <lineage>
        <taxon>Bacteria</taxon>
        <taxon>Pseudomonadati</taxon>
        <taxon>Pseudomonadota</taxon>
        <taxon>Alphaproteobacteria</taxon>
        <taxon>Sphingomonadales</taxon>
        <taxon>Sphingomonadaceae</taxon>
        <taxon>Novosphingobium</taxon>
    </lineage>
</organism>
<dbReference type="PROSITE" id="PS00061">
    <property type="entry name" value="ADH_SHORT"/>
    <property type="match status" value="1"/>
</dbReference>